<dbReference type="PROSITE" id="PS50110">
    <property type="entry name" value="RESPONSE_REGULATORY"/>
    <property type="match status" value="1"/>
</dbReference>
<dbReference type="PANTHER" id="PTHR45339">
    <property type="entry name" value="HYBRID SIGNAL TRANSDUCTION HISTIDINE KINASE J"/>
    <property type="match status" value="1"/>
</dbReference>
<feature type="modified residue" description="Phosphohistidine" evidence="2">
    <location>
        <position position="200"/>
    </location>
</feature>
<dbReference type="AlphaFoldDB" id="E4U2J8"/>
<dbReference type="GO" id="GO:0000160">
    <property type="term" value="P:phosphorelay signal transduction system"/>
    <property type="evidence" value="ECO:0007669"/>
    <property type="project" value="InterPro"/>
</dbReference>
<dbReference type="Pfam" id="PF00072">
    <property type="entry name" value="Response_reg"/>
    <property type="match status" value="1"/>
</dbReference>
<feature type="domain" description="HPt" evidence="5">
    <location>
        <begin position="162"/>
        <end position="257"/>
    </location>
</feature>
<dbReference type="OrthoDB" id="9816343at2"/>
<evidence type="ECO:0000313" key="7">
    <source>
        <dbReference type="Proteomes" id="UP000008721"/>
    </source>
</evidence>
<evidence type="ECO:0000256" key="2">
    <source>
        <dbReference type="PROSITE-ProRule" id="PRU00110"/>
    </source>
</evidence>
<evidence type="ECO:0000259" key="5">
    <source>
        <dbReference type="PROSITE" id="PS50894"/>
    </source>
</evidence>
<organism evidence="6 7">
    <name type="scientific">Sulfuricurvum kujiense (strain ATCC BAA-921 / DSM 16994 / JCM 11577 / YK-1)</name>
    <dbReference type="NCBI Taxonomy" id="709032"/>
    <lineage>
        <taxon>Bacteria</taxon>
        <taxon>Pseudomonadati</taxon>
        <taxon>Campylobacterota</taxon>
        <taxon>Epsilonproteobacteria</taxon>
        <taxon>Campylobacterales</taxon>
        <taxon>Sulfurimonadaceae</taxon>
        <taxon>Sulfuricurvum</taxon>
    </lineage>
</organism>
<dbReference type="SUPFAM" id="SSF47226">
    <property type="entry name" value="Histidine-containing phosphotransfer domain, HPT domain"/>
    <property type="match status" value="1"/>
</dbReference>
<reference evidence="6 7" key="1">
    <citation type="journal article" date="2012" name="Stand. Genomic Sci.">
        <title>Complete genome sequence of the sulfur compounds oxidizing chemolithoautotroph Sulfuricurvum kujiense type strain (YK-1(T)).</title>
        <authorList>
            <person name="Han C."/>
            <person name="Kotsyurbenko O."/>
            <person name="Chertkov O."/>
            <person name="Held B."/>
            <person name="Lapidus A."/>
            <person name="Nolan M."/>
            <person name="Lucas S."/>
            <person name="Hammon N."/>
            <person name="Deshpande S."/>
            <person name="Cheng J.F."/>
            <person name="Tapia R."/>
            <person name="Goodwin L.A."/>
            <person name="Pitluck S."/>
            <person name="Liolios K."/>
            <person name="Pagani I."/>
            <person name="Ivanova N."/>
            <person name="Mavromatis K."/>
            <person name="Mikhailova N."/>
            <person name="Pati A."/>
            <person name="Chen A."/>
            <person name="Palaniappan K."/>
            <person name="Land M."/>
            <person name="Hauser L."/>
            <person name="Chang Y.J."/>
            <person name="Jeffries C.D."/>
            <person name="Brambilla E.M."/>
            <person name="Rohde M."/>
            <person name="Spring S."/>
            <person name="Sikorski J."/>
            <person name="Goker M."/>
            <person name="Woyke T."/>
            <person name="Bristow J."/>
            <person name="Eisen J.A."/>
            <person name="Markowitz V."/>
            <person name="Hugenholtz P."/>
            <person name="Kyrpides N.C."/>
            <person name="Klenk H.P."/>
            <person name="Detter J.C."/>
        </authorList>
    </citation>
    <scope>NUCLEOTIDE SEQUENCE [LARGE SCALE GENOMIC DNA]</scope>
    <source>
        <strain evidence="7">ATCC BAA-921 / DSM 16994 / JCM 11577 / YK-1</strain>
    </source>
</reference>
<dbReference type="InterPro" id="IPR008207">
    <property type="entry name" value="Sig_transdc_His_kin_Hpt_dom"/>
</dbReference>
<dbReference type="EMBL" id="CP002355">
    <property type="protein sequence ID" value="ADR34685.1"/>
    <property type="molecule type" value="Genomic_DNA"/>
</dbReference>
<keyword evidence="7" id="KW-1185">Reference proteome</keyword>
<evidence type="ECO:0000313" key="6">
    <source>
        <dbReference type="EMBL" id="ADR34685.1"/>
    </source>
</evidence>
<dbReference type="RefSeq" id="WP_013460882.1">
    <property type="nucleotide sequence ID" value="NC_014762.1"/>
</dbReference>
<dbReference type="GO" id="GO:0004672">
    <property type="term" value="F:protein kinase activity"/>
    <property type="evidence" value="ECO:0007669"/>
    <property type="project" value="UniProtKB-ARBA"/>
</dbReference>
<protein>
    <submittedName>
        <fullName evidence="6">Response regulator receiver and Hpt phospho transfer protein</fullName>
    </submittedName>
</protein>
<dbReference type="SUPFAM" id="SSF52172">
    <property type="entry name" value="CheY-like"/>
    <property type="match status" value="1"/>
</dbReference>
<dbReference type="SMART" id="SM00448">
    <property type="entry name" value="REC"/>
    <property type="match status" value="1"/>
</dbReference>
<dbReference type="eggNOG" id="COG0745">
    <property type="taxonomic scope" value="Bacteria"/>
</dbReference>
<feature type="modified residue" description="4-aspartylphosphate" evidence="3">
    <location>
        <position position="65"/>
    </location>
</feature>
<dbReference type="STRING" id="709032.Sulku_2025"/>
<feature type="domain" description="Response regulatory" evidence="4">
    <location>
        <begin position="14"/>
        <end position="130"/>
    </location>
</feature>
<dbReference type="InterPro" id="IPR036641">
    <property type="entry name" value="HPT_dom_sf"/>
</dbReference>
<dbReference type="PANTHER" id="PTHR45339:SF5">
    <property type="entry name" value="HISTIDINE KINASE"/>
    <property type="match status" value="1"/>
</dbReference>
<evidence type="ECO:0000256" key="1">
    <source>
        <dbReference type="ARBA" id="ARBA00022553"/>
    </source>
</evidence>
<dbReference type="Proteomes" id="UP000008721">
    <property type="component" value="Chromosome"/>
</dbReference>
<dbReference type="GO" id="GO:0005886">
    <property type="term" value="C:plasma membrane"/>
    <property type="evidence" value="ECO:0007669"/>
    <property type="project" value="UniProtKB-SubCell"/>
</dbReference>
<dbReference type="InterPro" id="IPR001789">
    <property type="entry name" value="Sig_transdc_resp-reg_receiver"/>
</dbReference>
<dbReference type="KEGG" id="sku:Sulku_2025"/>
<dbReference type="CDD" id="cd17546">
    <property type="entry name" value="REC_hyHK_CKI1_RcsC-like"/>
    <property type="match status" value="1"/>
</dbReference>
<dbReference type="Gene3D" id="1.20.120.160">
    <property type="entry name" value="HPT domain"/>
    <property type="match status" value="1"/>
</dbReference>
<name>E4U2J8_SULKY</name>
<dbReference type="InterPro" id="IPR011006">
    <property type="entry name" value="CheY-like_superfamily"/>
</dbReference>
<proteinExistence type="predicted"/>
<dbReference type="eggNOG" id="COG2198">
    <property type="taxonomic scope" value="Bacteria"/>
</dbReference>
<accession>E4U2J8</accession>
<dbReference type="Pfam" id="PF01627">
    <property type="entry name" value="Hpt"/>
    <property type="match status" value="1"/>
</dbReference>
<dbReference type="PROSITE" id="PS50894">
    <property type="entry name" value="HPT"/>
    <property type="match status" value="1"/>
</dbReference>
<dbReference type="Gene3D" id="3.40.50.2300">
    <property type="match status" value="1"/>
</dbReference>
<dbReference type="GO" id="GO:0005524">
    <property type="term" value="F:ATP binding"/>
    <property type="evidence" value="ECO:0007669"/>
    <property type="project" value="UniProtKB-KW"/>
</dbReference>
<gene>
    <name evidence="6" type="ordered locus">Sulku_2025</name>
</gene>
<keyword evidence="1 3" id="KW-0597">Phosphoprotein</keyword>
<dbReference type="HOGENOM" id="CLU_834004_0_0_7"/>
<evidence type="ECO:0000259" key="4">
    <source>
        <dbReference type="PROSITE" id="PS50110"/>
    </source>
</evidence>
<sequence>MNVLNKLPDLKGINLLFVDDNELSREVAVRMFQKVGIEVKTAQDGNEAVDLFLSKPDYFHIILMDLQMPVMNGYEAARIIRKHDASIPIIALSAAFMDDDREKVLEAGMNDNLGKPIDMYRLFNMIASFSHRELPESSQTFDAERDDSLLDVGYLLAIVEGKREVATKLFSKFLVQLEGEFADIANRVANHDPDVEVSIHALKGLSGNLGAKLLSKQCSQIGTLLKEGDPVTAETLDRLNETIKHLKEKIKEMLRAEKKDSATQELSDTDIKTLYLQVMNDLKIGKMIHSISQQNLKKGLENTLCPEELIRWEEAMDAFDYDKALNYMREWKL</sequence>
<evidence type="ECO:0000256" key="3">
    <source>
        <dbReference type="PROSITE-ProRule" id="PRU00169"/>
    </source>
</evidence>